<comment type="caution">
    <text evidence="1">The sequence shown here is derived from an EMBL/GenBank/DDBJ whole genome shotgun (WGS) entry which is preliminary data.</text>
</comment>
<dbReference type="EMBL" id="JAHUTI010062700">
    <property type="protein sequence ID" value="MED6252842.1"/>
    <property type="molecule type" value="Genomic_DNA"/>
</dbReference>
<proteinExistence type="predicted"/>
<accession>A0ABU7BQB6</accession>
<evidence type="ECO:0000313" key="1">
    <source>
        <dbReference type="EMBL" id="MED6252842.1"/>
    </source>
</evidence>
<name>A0ABU7BQB6_9TELE</name>
<gene>
    <name evidence="1" type="ORF">ATANTOWER_017859</name>
</gene>
<reference evidence="1 2" key="1">
    <citation type="submission" date="2021-07" db="EMBL/GenBank/DDBJ databases">
        <authorList>
            <person name="Palmer J.M."/>
        </authorList>
    </citation>
    <scope>NUCLEOTIDE SEQUENCE [LARGE SCALE GENOMIC DNA]</scope>
    <source>
        <strain evidence="1 2">AT_MEX2019</strain>
        <tissue evidence="1">Muscle</tissue>
    </source>
</reference>
<evidence type="ECO:0000313" key="2">
    <source>
        <dbReference type="Proteomes" id="UP001345963"/>
    </source>
</evidence>
<protein>
    <submittedName>
        <fullName evidence="1">Uncharacterized protein</fullName>
    </submittedName>
</protein>
<dbReference type="Proteomes" id="UP001345963">
    <property type="component" value="Unassembled WGS sequence"/>
</dbReference>
<keyword evidence="2" id="KW-1185">Reference proteome</keyword>
<sequence>MSDLSFPLLTDSVLVLFLRGYNTKSATGSLTEVLVLNQTGNEGIIRLSQTLNQSTGSSSALGWTTNAKVQTSVTAAVTLHDFHRKHLTLLEICRMASLVIRREKL</sequence>
<organism evidence="1 2">
    <name type="scientific">Ataeniobius toweri</name>
    <dbReference type="NCBI Taxonomy" id="208326"/>
    <lineage>
        <taxon>Eukaryota</taxon>
        <taxon>Metazoa</taxon>
        <taxon>Chordata</taxon>
        <taxon>Craniata</taxon>
        <taxon>Vertebrata</taxon>
        <taxon>Euteleostomi</taxon>
        <taxon>Actinopterygii</taxon>
        <taxon>Neopterygii</taxon>
        <taxon>Teleostei</taxon>
        <taxon>Neoteleostei</taxon>
        <taxon>Acanthomorphata</taxon>
        <taxon>Ovalentaria</taxon>
        <taxon>Atherinomorphae</taxon>
        <taxon>Cyprinodontiformes</taxon>
        <taxon>Goodeidae</taxon>
        <taxon>Ataeniobius</taxon>
    </lineage>
</organism>